<comment type="similarity">
    <text evidence="1">Belongs to the UPF0587 family.</text>
</comment>
<keyword evidence="5" id="KW-1185">Reference proteome</keyword>
<dbReference type="AlphaFoldDB" id="A0A9P6HKJ7"/>
<evidence type="ECO:0000313" key="5">
    <source>
        <dbReference type="Proteomes" id="UP000736335"/>
    </source>
</evidence>
<comment type="caution">
    <text evidence="4">The sequence shown here is derived from an EMBL/GenBank/DDBJ whole genome shotgun (WGS) entry which is preliminary data.</text>
</comment>
<dbReference type="PANTHER" id="PTHR12857">
    <property type="entry name" value="CXXC MOTIF CONTAINING ZINC BINDING PROTEIN"/>
    <property type="match status" value="1"/>
</dbReference>
<evidence type="ECO:0000256" key="1">
    <source>
        <dbReference type="ARBA" id="ARBA00007818"/>
    </source>
</evidence>
<keyword evidence="2" id="KW-0479">Metal-binding</keyword>
<dbReference type="Pfam" id="PF05907">
    <property type="entry name" value="CXXC_Zn-b_euk"/>
    <property type="match status" value="1"/>
</dbReference>
<dbReference type="OrthoDB" id="10248838at2759"/>
<name>A0A9P6HKJ7_9AGAM</name>
<evidence type="ECO:0000256" key="2">
    <source>
        <dbReference type="ARBA" id="ARBA00022723"/>
    </source>
</evidence>
<dbReference type="Proteomes" id="UP000736335">
    <property type="component" value="Unassembled WGS sequence"/>
</dbReference>
<sequence length="162" mass="18364">MVRLMLKIKAELENVTDLEPATEDFEYFFQVKCTQCNEIHPKLISINRQEEYEVSGGKGGTANFVWKCGICKREANAKFEPAFQTKPYSSENGQLQPFLTLDCRNLEFVGFDPTKGTWKCVGVESGTVFDDVELTEGEWIDYDEKAALPVGVSEVKCEWSRA</sequence>
<accession>A0A9P6HKJ7</accession>
<reference evidence="4" key="1">
    <citation type="journal article" date="2020" name="Nat. Commun.">
        <title>Large-scale genome sequencing of mycorrhizal fungi provides insights into the early evolution of symbiotic traits.</title>
        <authorList>
            <person name="Miyauchi S."/>
            <person name="Kiss E."/>
            <person name="Kuo A."/>
            <person name="Drula E."/>
            <person name="Kohler A."/>
            <person name="Sanchez-Garcia M."/>
            <person name="Morin E."/>
            <person name="Andreopoulos B."/>
            <person name="Barry K.W."/>
            <person name="Bonito G."/>
            <person name="Buee M."/>
            <person name="Carver A."/>
            <person name="Chen C."/>
            <person name="Cichocki N."/>
            <person name="Clum A."/>
            <person name="Culley D."/>
            <person name="Crous P.W."/>
            <person name="Fauchery L."/>
            <person name="Girlanda M."/>
            <person name="Hayes R.D."/>
            <person name="Keri Z."/>
            <person name="LaButti K."/>
            <person name="Lipzen A."/>
            <person name="Lombard V."/>
            <person name="Magnuson J."/>
            <person name="Maillard F."/>
            <person name="Murat C."/>
            <person name="Nolan M."/>
            <person name="Ohm R.A."/>
            <person name="Pangilinan J."/>
            <person name="Pereira M.F."/>
            <person name="Perotto S."/>
            <person name="Peter M."/>
            <person name="Pfister S."/>
            <person name="Riley R."/>
            <person name="Sitrit Y."/>
            <person name="Stielow J.B."/>
            <person name="Szollosi G."/>
            <person name="Zifcakova L."/>
            <person name="Stursova M."/>
            <person name="Spatafora J.W."/>
            <person name="Tedersoo L."/>
            <person name="Vaario L.M."/>
            <person name="Yamada A."/>
            <person name="Yan M."/>
            <person name="Wang P."/>
            <person name="Xu J."/>
            <person name="Bruns T."/>
            <person name="Baldrian P."/>
            <person name="Vilgalys R."/>
            <person name="Dunand C."/>
            <person name="Henrissat B."/>
            <person name="Grigoriev I.V."/>
            <person name="Hibbett D."/>
            <person name="Nagy L.G."/>
            <person name="Martin F.M."/>
        </authorList>
    </citation>
    <scope>NUCLEOTIDE SEQUENCE</scope>
    <source>
        <strain evidence="4">UH-Tt-Lm1</strain>
    </source>
</reference>
<evidence type="ECO:0000256" key="3">
    <source>
        <dbReference type="ARBA" id="ARBA00022833"/>
    </source>
</evidence>
<gene>
    <name evidence="4" type="ORF">BJ322DRAFT_710664</name>
</gene>
<dbReference type="PANTHER" id="PTHR12857:SF0">
    <property type="entry name" value="CXXC MOTIF CONTAINING ZINC BINDING PROTEIN"/>
    <property type="match status" value="1"/>
</dbReference>
<proteinExistence type="inferred from homology"/>
<evidence type="ECO:0000313" key="4">
    <source>
        <dbReference type="EMBL" id="KAF9787239.1"/>
    </source>
</evidence>
<protein>
    <recommendedName>
        <fullName evidence="6">DUF866-domain-containing protein</fullName>
    </recommendedName>
</protein>
<evidence type="ECO:0008006" key="6">
    <source>
        <dbReference type="Google" id="ProtNLM"/>
    </source>
</evidence>
<dbReference type="EMBL" id="WIUZ02000005">
    <property type="protein sequence ID" value="KAF9787239.1"/>
    <property type="molecule type" value="Genomic_DNA"/>
</dbReference>
<reference evidence="4" key="2">
    <citation type="submission" date="2020-11" db="EMBL/GenBank/DDBJ databases">
        <authorList>
            <consortium name="DOE Joint Genome Institute"/>
            <person name="Kuo A."/>
            <person name="Miyauchi S."/>
            <person name="Kiss E."/>
            <person name="Drula E."/>
            <person name="Kohler A."/>
            <person name="Sanchez-Garcia M."/>
            <person name="Andreopoulos B."/>
            <person name="Barry K.W."/>
            <person name="Bonito G."/>
            <person name="Buee M."/>
            <person name="Carver A."/>
            <person name="Chen C."/>
            <person name="Cichocki N."/>
            <person name="Clum A."/>
            <person name="Culley D."/>
            <person name="Crous P.W."/>
            <person name="Fauchery L."/>
            <person name="Girlanda M."/>
            <person name="Hayes R."/>
            <person name="Keri Z."/>
            <person name="Labutti K."/>
            <person name="Lipzen A."/>
            <person name="Lombard V."/>
            <person name="Magnuson J."/>
            <person name="Maillard F."/>
            <person name="Morin E."/>
            <person name="Murat C."/>
            <person name="Nolan M."/>
            <person name="Ohm R."/>
            <person name="Pangilinan J."/>
            <person name="Pereira M."/>
            <person name="Perotto S."/>
            <person name="Peter M."/>
            <person name="Riley R."/>
            <person name="Sitrit Y."/>
            <person name="Stielow B."/>
            <person name="Szollosi G."/>
            <person name="Zifcakova L."/>
            <person name="Stursova M."/>
            <person name="Spatafora J.W."/>
            <person name="Tedersoo L."/>
            <person name="Vaario L.-M."/>
            <person name="Yamada A."/>
            <person name="Yan M."/>
            <person name="Wang P."/>
            <person name="Xu J."/>
            <person name="Bruns T."/>
            <person name="Baldrian P."/>
            <person name="Vilgalys R."/>
            <person name="Henrissat B."/>
            <person name="Grigoriev I.V."/>
            <person name="Hibbett D."/>
            <person name="Nagy L.G."/>
            <person name="Martin F.M."/>
        </authorList>
    </citation>
    <scope>NUCLEOTIDE SEQUENCE</scope>
    <source>
        <strain evidence="4">UH-Tt-Lm1</strain>
    </source>
</reference>
<dbReference type="InterPro" id="IPR008584">
    <property type="entry name" value="CXXC_Zn-binding_euk"/>
</dbReference>
<dbReference type="GO" id="GO:0008270">
    <property type="term" value="F:zinc ion binding"/>
    <property type="evidence" value="ECO:0007669"/>
    <property type="project" value="TreeGrafter"/>
</dbReference>
<organism evidence="4 5">
    <name type="scientific">Thelephora terrestris</name>
    <dbReference type="NCBI Taxonomy" id="56493"/>
    <lineage>
        <taxon>Eukaryota</taxon>
        <taxon>Fungi</taxon>
        <taxon>Dikarya</taxon>
        <taxon>Basidiomycota</taxon>
        <taxon>Agaricomycotina</taxon>
        <taxon>Agaricomycetes</taxon>
        <taxon>Thelephorales</taxon>
        <taxon>Thelephoraceae</taxon>
        <taxon>Thelephora</taxon>
    </lineage>
</organism>
<keyword evidence="3" id="KW-0862">Zinc</keyword>
<dbReference type="SUPFAM" id="SSF141678">
    <property type="entry name" value="MAL13P1.257-like"/>
    <property type="match status" value="1"/>
</dbReference>